<dbReference type="Pfam" id="PF00226">
    <property type="entry name" value="DnaJ"/>
    <property type="match status" value="1"/>
</dbReference>
<organism evidence="2">
    <name type="scientific">viral metagenome</name>
    <dbReference type="NCBI Taxonomy" id="1070528"/>
    <lineage>
        <taxon>unclassified sequences</taxon>
        <taxon>metagenomes</taxon>
        <taxon>organismal metagenomes</taxon>
    </lineage>
</organism>
<dbReference type="InterPro" id="IPR036869">
    <property type="entry name" value="J_dom_sf"/>
</dbReference>
<dbReference type="EMBL" id="MN739968">
    <property type="protein sequence ID" value="QHT80410.1"/>
    <property type="molecule type" value="Genomic_DNA"/>
</dbReference>
<dbReference type="SUPFAM" id="SSF46565">
    <property type="entry name" value="Chaperone J-domain"/>
    <property type="match status" value="1"/>
</dbReference>
<feature type="domain" description="J" evidence="1">
    <location>
        <begin position="5"/>
        <end position="83"/>
    </location>
</feature>
<proteinExistence type="predicted"/>
<dbReference type="SMART" id="SM00271">
    <property type="entry name" value="DnaJ"/>
    <property type="match status" value="1"/>
</dbReference>
<protein>
    <recommendedName>
        <fullName evidence="1">J domain-containing protein</fullName>
    </recommendedName>
</protein>
<dbReference type="CDD" id="cd06257">
    <property type="entry name" value="DnaJ"/>
    <property type="match status" value="1"/>
</dbReference>
<accession>A0A6C0HJ60</accession>
<sequence length="355" mass="41918">MNFLEACEILEIDQGEIPMISANPKILKRQYTKLALKYHPDKSKDDTTAIFQDICEAYQYLGASLNKGGVEVEEKPSYYSLFQCFFGTLDDAATSKYLEDTFFKILSVCEKQAIQVIHAAEEPKFKVIYKILTKYRHVFHLSHEFYETMEKKRIYFLEQNKLKHRRQKVDPYSDFNTSYSLDEIPPEISEKQFIENRKKMDRANSDEEETDKLVLKPTLNDLWENNVYKYTKNGTKLIIPLWHHELVYDIDGEEFAVKMNPRMPSANFWLDENNNLHQLCEFTVSDLWEDVVAETGKNIFFGKKNFVFYPSQLKMQTHQKWVWENEGISKIQKDAIFDISRRSDVILHIHITNIA</sequence>
<name>A0A6C0HJ60_9ZZZZ</name>
<evidence type="ECO:0000313" key="2">
    <source>
        <dbReference type="EMBL" id="QHT80410.1"/>
    </source>
</evidence>
<dbReference type="AlphaFoldDB" id="A0A6C0HJ60"/>
<reference evidence="2" key="1">
    <citation type="journal article" date="2020" name="Nature">
        <title>Giant virus diversity and host interactions through global metagenomics.</title>
        <authorList>
            <person name="Schulz F."/>
            <person name="Roux S."/>
            <person name="Paez-Espino D."/>
            <person name="Jungbluth S."/>
            <person name="Walsh D.A."/>
            <person name="Denef V.J."/>
            <person name="McMahon K.D."/>
            <person name="Konstantinidis K.T."/>
            <person name="Eloe-Fadrosh E.A."/>
            <person name="Kyrpides N.C."/>
            <person name="Woyke T."/>
        </authorList>
    </citation>
    <scope>NUCLEOTIDE SEQUENCE</scope>
    <source>
        <strain evidence="2">GVMAG-M-3300023184-120</strain>
    </source>
</reference>
<dbReference type="PROSITE" id="PS50076">
    <property type="entry name" value="DNAJ_2"/>
    <property type="match status" value="1"/>
</dbReference>
<dbReference type="InterPro" id="IPR001623">
    <property type="entry name" value="DnaJ_domain"/>
</dbReference>
<evidence type="ECO:0000259" key="1">
    <source>
        <dbReference type="PROSITE" id="PS50076"/>
    </source>
</evidence>
<dbReference type="Gene3D" id="1.10.287.110">
    <property type="entry name" value="DnaJ domain"/>
    <property type="match status" value="1"/>
</dbReference>